<organism evidence="1 2">
    <name type="scientific">Pedobacter nutrimenti</name>
    <dbReference type="NCBI Taxonomy" id="1241337"/>
    <lineage>
        <taxon>Bacteria</taxon>
        <taxon>Pseudomonadati</taxon>
        <taxon>Bacteroidota</taxon>
        <taxon>Sphingobacteriia</taxon>
        <taxon>Sphingobacteriales</taxon>
        <taxon>Sphingobacteriaceae</taxon>
        <taxon>Pedobacter</taxon>
    </lineage>
</organism>
<reference evidence="1 2" key="1">
    <citation type="submission" date="2018-06" db="EMBL/GenBank/DDBJ databases">
        <title>Genomic Encyclopedia of Archaeal and Bacterial Type Strains, Phase II (KMG-II): from individual species to whole genera.</title>
        <authorList>
            <person name="Goeker M."/>
        </authorList>
    </citation>
    <scope>NUCLEOTIDE SEQUENCE [LARGE SCALE GENOMIC DNA]</scope>
    <source>
        <strain evidence="1 2">DSM 27372</strain>
    </source>
</reference>
<dbReference type="Proteomes" id="UP000248198">
    <property type="component" value="Unassembled WGS sequence"/>
</dbReference>
<proteinExistence type="predicted"/>
<dbReference type="EMBL" id="QKLU01000012">
    <property type="protein sequence ID" value="PYF68417.1"/>
    <property type="molecule type" value="Genomic_DNA"/>
</dbReference>
<dbReference type="AlphaFoldDB" id="A0A318UAC0"/>
<evidence type="ECO:0000313" key="2">
    <source>
        <dbReference type="Proteomes" id="UP000248198"/>
    </source>
</evidence>
<keyword evidence="2" id="KW-1185">Reference proteome</keyword>
<protein>
    <submittedName>
        <fullName evidence="1">Uncharacterized protein</fullName>
    </submittedName>
</protein>
<gene>
    <name evidence="1" type="ORF">B0O44_1121</name>
</gene>
<dbReference type="RefSeq" id="WP_110834676.1">
    <property type="nucleotide sequence ID" value="NZ_QKLU01000012.1"/>
</dbReference>
<dbReference type="OrthoDB" id="788836at2"/>
<evidence type="ECO:0000313" key="1">
    <source>
        <dbReference type="EMBL" id="PYF68417.1"/>
    </source>
</evidence>
<dbReference type="PROSITE" id="PS51257">
    <property type="entry name" value="PROKAR_LIPOPROTEIN"/>
    <property type="match status" value="1"/>
</dbReference>
<comment type="caution">
    <text evidence="1">The sequence shown here is derived from an EMBL/GenBank/DDBJ whole genome shotgun (WGS) entry which is preliminary data.</text>
</comment>
<name>A0A318UAC0_9SPHI</name>
<sequence length="236" mass="27587">MIVKTTSLALNTGIACLSPNDLITFLKSNFNILTYPTLFKGLENSNTIVNQVIFRAAINCKQENKEFIISAEFAYKKANGIALNRRKRFVRRIWKKTPLFAMSFIKERYKDYTEDQLLSDLLINKKYKKRPKFKKRPSSFGLRVSQIQKLAGLLRFSDVLEVERNTICNKIVGYENSLKHKLPILLTVRYDNETMVYQFPWNETETKIKTFVSLTKKFSSFKELDEGFKNKFSYGI</sequence>
<accession>A0A318UAC0</accession>